<sequence>MLLVFFSIAYHIEGPHQKYVRYMEKKTLWCAYWVGLGPLLCWSWHWPAHLPASPEHLLVLTASSPSVISGVRFHTWVLVHSGAELELLKETIYHEWSGTQGNNQTQGKSQTEKYKIQSQKYKEQHTGLKGINLREHTVNRSGKLH</sequence>
<dbReference type="EMBL" id="JAHUTJ010073844">
    <property type="protein sequence ID" value="MED6292578.1"/>
    <property type="molecule type" value="Genomic_DNA"/>
</dbReference>
<gene>
    <name evidence="1" type="ORF">CHARACLAT_001821</name>
</gene>
<evidence type="ECO:0000313" key="2">
    <source>
        <dbReference type="Proteomes" id="UP001352852"/>
    </source>
</evidence>
<name>A0ABU7EZF2_9TELE</name>
<reference evidence="1 2" key="1">
    <citation type="submission" date="2021-06" db="EMBL/GenBank/DDBJ databases">
        <authorList>
            <person name="Palmer J.M."/>
        </authorList>
    </citation>
    <scope>NUCLEOTIDE SEQUENCE [LARGE SCALE GENOMIC DNA]</scope>
    <source>
        <strain evidence="1 2">CL_MEX2019</strain>
        <tissue evidence="1">Muscle</tissue>
    </source>
</reference>
<keyword evidence="2" id="KW-1185">Reference proteome</keyword>
<proteinExistence type="predicted"/>
<protein>
    <submittedName>
        <fullName evidence="1">Uncharacterized protein</fullName>
    </submittedName>
</protein>
<evidence type="ECO:0000313" key="1">
    <source>
        <dbReference type="EMBL" id="MED6292578.1"/>
    </source>
</evidence>
<comment type="caution">
    <text evidence="1">The sequence shown here is derived from an EMBL/GenBank/DDBJ whole genome shotgun (WGS) entry which is preliminary data.</text>
</comment>
<organism evidence="1 2">
    <name type="scientific">Characodon lateralis</name>
    <dbReference type="NCBI Taxonomy" id="208331"/>
    <lineage>
        <taxon>Eukaryota</taxon>
        <taxon>Metazoa</taxon>
        <taxon>Chordata</taxon>
        <taxon>Craniata</taxon>
        <taxon>Vertebrata</taxon>
        <taxon>Euteleostomi</taxon>
        <taxon>Actinopterygii</taxon>
        <taxon>Neopterygii</taxon>
        <taxon>Teleostei</taxon>
        <taxon>Neoteleostei</taxon>
        <taxon>Acanthomorphata</taxon>
        <taxon>Ovalentaria</taxon>
        <taxon>Atherinomorphae</taxon>
        <taxon>Cyprinodontiformes</taxon>
        <taxon>Goodeidae</taxon>
        <taxon>Characodon</taxon>
    </lineage>
</organism>
<dbReference type="Proteomes" id="UP001352852">
    <property type="component" value="Unassembled WGS sequence"/>
</dbReference>
<accession>A0ABU7EZF2</accession>